<reference evidence="9" key="1">
    <citation type="submission" date="2022-11" db="EMBL/GenBank/DDBJ databases">
        <authorList>
            <person name="Petersen C."/>
        </authorList>
    </citation>
    <scope>NUCLEOTIDE SEQUENCE</scope>
    <source>
        <strain evidence="9">IBT 34128</strain>
    </source>
</reference>
<gene>
    <name evidence="9" type="ORF">NUU61_008473</name>
</gene>
<reference evidence="9" key="2">
    <citation type="journal article" date="2023" name="IMA Fungus">
        <title>Comparative genomic study of the Penicillium genus elucidates a diverse pangenome and 15 lateral gene transfer events.</title>
        <authorList>
            <person name="Petersen C."/>
            <person name="Sorensen T."/>
            <person name="Nielsen M.R."/>
            <person name="Sondergaard T.E."/>
            <person name="Sorensen J.L."/>
            <person name="Fitzpatrick D.A."/>
            <person name="Frisvad J.C."/>
            <person name="Nielsen K.L."/>
        </authorList>
    </citation>
    <scope>NUCLEOTIDE SEQUENCE</scope>
    <source>
        <strain evidence="9">IBT 34128</strain>
    </source>
</reference>
<protein>
    <recommendedName>
        <fullName evidence="8">FAD/NAD(P)-binding domain-containing protein</fullName>
    </recommendedName>
</protein>
<dbReference type="GeneID" id="81398167"/>
<dbReference type="Pfam" id="PF07992">
    <property type="entry name" value="Pyr_redox_2"/>
    <property type="match status" value="1"/>
</dbReference>
<dbReference type="OrthoDB" id="66881at2759"/>
<dbReference type="Proteomes" id="UP001141434">
    <property type="component" value="Unassembled WGS sequence"/>
</dbReference>
<keyword evidence="10" id="KW-1185">Reference proteome</keyword>
<evidence type="ECO:0000256" key="7">
    <source>
        <dbReference type="ARBA" id="ARBA00023033"/>
    </source>
</evidence>
<keyword evidence="3" id="KW-0285">Flavoprotein</keyword>
<organism evidence="9 10">
    <name type="scientific">Penicillium alfredii</name>
    <dbReference type="NCBI Taxonomy" id="1506179"/>
    <lineage>
        <taxon>Eukaryota</taxon>
        <taxon>Fungi</taxon>
        <taxon>Dikarya</taxon>
        <taxon>Ascomycota</taxon>
        <taxon>Pezizomycotina</taxon>
        <taxon>Eurotiomycetes</taxon>
        <taxon>Eurotiomycetidae</taxon>
        <taxon>Eurotiales</taxon>
        <taxon>Aspergillaceae</taxon>
        <taxon>Penicillium</taxon>
    </lineage>
</organism>
<dbReference type="Gene3D" id="3.50.50.60">
    <property type="entry name" value="FAD/NAD(P)-binding domain"/>
    <property type="match status" value="2"/>
</dbReference>
<dbReference type="InterPro" id="IPR036188">
    <property type="entry name" value="FAD/NAD-bd_sf"/>
</dbReference>
<evidence type="ECO:0000256" key="1">
    <source>
        <dbReference type="ARBA" id="ARBA00001974"/>
    </source>
</evidence>
<keyword evidence="4" id="KW-0274">FAD</keyword>
<evidence type="ECO:0000256" key="6">
    <source>
        <dbReference type="ARBA" id="ARBA00023002"/>
    </source>
</evidence>
<dbReference type="EMBL" id="JAPMSZ010000011">
    <property type="protein sequence ID" value="KAJ5083894.1"/>
    <property type="molecule type" value="Genomic_DNA"/>
</dbReference>
<dbReference type="AlphaFoldDB" id="A0A9W9JW00"/>
<accession>A0A9W9JW00</accession>
<comment type="caution">
    <text evidence="9">The sequence shown here is derived from an EMBL/GenBank/DDBJ whole genome shotgun (WGS) entry which is preliminary data.</text>
</comment>
<dbReference type="RefSeq" id="XP_056507291.1">
    <property type="nucleotide sequence ID" value="XM_056658998.1"/>
</dbReference>
<evidence type="ECO:0000313" key="9">
    <source>
        <dbReference type="EMBL" id="KAJ5083894.1"/>
    </source>
</evidence>
<evidence type="ECO:0000259" key="8">
    <source>
        <dbReference type="Pfam" id="PF07992"/>
    </source>
</evidence>
<proteinExistence type="inferred from homology"/>
<sequence>MTHLGTRIETDAIVIGGGFGGCNSLYRLRQMGLSVKLIEAGGAFGGVWYWNRYPGARVDTEMPSYQFNIPAVWKGWNWSERFPGDEELRRYFQHVDSVLGLSKDTLFHTIVTRVHYDTASRRWIVHTNIGLRASCKYLITATGSSYKKHYPQFAGLEQFTGQLVHSADYPDSLDVTGKRVGVVGNGASGLQLVQSLAKEDCRLTVFIRTPCFAIPMKQRAVSLPESEMLKGYYDGIFDRCYTSATGFPHNTRFQSALHATPEERKELFDELWARGGYSWLISNYYDFLLNEQANSIFYDYWVQQVRARMTDRKKMDLVAPLKQQMLVGTKRPSLEQDYYEMIDRLNVTLHSLKHSPITAFDTTGLSTCDGDTMEHHDLDIVIFATGYDAVTGSLLDLNISDCNQVPLADKWKDGILTHLGIMVPDAPNLFMVYGPQAPTSLANGPPFIEMEVDWICKAIEKMQKEGLGSIEPSQKAAEEWQDHVAAVSEHTLYPKADSWYMGTNIPGKRREPLIYLGGMQRWWKNCMDSLENWDGFHTL</sequence>
<name>A0A9W9JW00_9EURO</name>
<evidence type="ECO:0000256" key="4">
    <source>
        <dbReference type="ARBA" id="ARBA00022827"/>
    </source>
</evidence>
<dbReference type="PRINTS" id="PR00411">
    <property type="entry name" value="PNDRDTASEI"/>
</dbReference>
<evidence type="ECO:0000313" key="10">
    <source>
        <dbReference type="Proteomes" id="UP001141434"/>
    </source>
</evidence>
<dbReference type="PANTHER" id="PTHR43098:SF3">
    <property type="entry name" value="L-ORNITHINE N(5)-MONOOXYGENASE-RELATED"/>
    <property type="match status" value="1"/>
</dbReference>
<keyword evidence="7" id="KW-0503">Monooxygenase</keyword>
<keyword evidence="5" id="KW-0521">NADP</keyword>
<evidence type="ECO:0000256" key="5">
    <source>
        <dbReference type="ARBA" id="ARBA00022857"/>
    </source>
</evidence>
<feature type="domain" description="FAD/NAD(P)-binding" evidence="8">
    <location>
        <begin position="11"/>
        <end position="221"/>
    </location>
</feature>
<dbReference type="PANTHER" id="PTHR43098">
    <property type="entry name" value="L-ORNITHINE N(5)-MONOOXYGENASE-RELATED"/>
    <property type="match status" value="1"/>
</dbReference>
<dbReference type="PROSITE" id="PS51257">
    <property type="entry name" value="PROKAR_LIPOPROTEIN"/>
    <property type="match status" value="1"/>
</dbReference>
<evidence type="ECO:0000256" key="3">
    <source>
        <dbReference type="ARBA" id="ARBA00022630"/>
    </source>
</evidence>
<comment type="similarity">
    <text evidence="2">Belongs to the FAD-binding monooxygenase family.</text>
</comment>
<dbReference type="InterPro" id="IPR050775">
    <property type="entry name" value="FAD-binding_Monooxygenases"/>
</dbReference>
<dbReference type="GO" id="GO:0004497">
    <property type="term" value="F:monooxygenase activity"/>
    <property type="evidence" value="ECO:0007669"/>
    <property type="project" value="UniProtKB-KW"/>
</dbReference>
<dbReference type="SUPFAM" id="SSF51905">
    <property type="entry name" value="FAD/NAD(P)-binding domain"/>
    <property type="match status" value="1"/>
</dbReference>
<dbReference type="InterPro" id="IPR023753">
    <property type="entry name" value="FAD/NAD-binding_dom"/>
</dbReference>
<evidence type="ECO:0000256" key="2">
    <source>
        <dbReference type="ARBA" id="ARBA00010139"/>
    </source>
</evidence>
<comment type="cofactor">
    <cofactor evidence="1">
        <name>FAD</name>
        <dbReference type="ChEBI" id="CHEBI:57692"/>
    </cofactor>
</comment>
<keyword evidence="6" id="KW-0560">Oxidoreductase</keyword>